<evidence type="ECO:0000313" key="2">
    <source>
        <dbReference type="EMBL" id="MFD1829738.1"/>
    </source>
</evidence>
<accession>A0ABW4PG85</accession>
<dbReference type="RefSeq" id="WP_380898585.1">
    <property type="nucleotide sequence ID" value="NZ_JBHUFU010000004.1"/>
</dbReference>
<organism evidence="2 3">
    <name type="scientific">Streptomyces desertarenae</name>
    <dbReference type="NCBI Taxonomy" id="2666184"/>
    <lineage>
        <taxon>Bacteria</taxon>
        <taxon>Bacillati</taxon>
        <taxon>Actinomycetota</taxon>
        <taxon>Actinomycetes</taxon>
        <taxon>Kitasatosporales</taxon>
        <taxon>Streptomycetaceae</taxon>
        <taxon>Streptomyces</taxon>
    </lineage>
</organism>
<keyword evidence="3" id="KW-1185">Reference proteome</keyword>
<dbReference type="InterPro" id="IPR029062">
    <property type="entry name" value="Class_I_gatase-like"/>
</dbReference>
<dbReference type="Proteomes" id="UP001597365">
    <property type="component" value="Unassembled WGS sequence"/>
</dbReference>
<dbReference type="Gene3D" id="3.40.50.880">
    <property type="match status" value="1"/>
</dbReference>
<dbReference type="EMBL" id="JBHUFU010000004">
    <property type="protein sequence ID" value="MFD1829738.1"/>
    <property type="molecule type" value="Genomic_DNA"/>
</dbReference>
<evidence type="ECO:0000259" key="1">
    <source>
        <dbReference type="Pfam" id="PF06283"/>
    </source>
</evidence>
<name>A0ABW4PG85_9ACTN</name>
<feature type="domain" description="ThuA-like" evidence="1">
    <location>
        <begin position="5"/>
        <end position="217"/>
    </location>
</feature>
<evidence type="ECO:0000313" key="3">
    <source>
        <dbReference type="Proteomes" id="UP001597365"/>
    </source>
</evidence>
<reference evidence="3" key="1">
    <citation type="journal article" date="2019" name="Int. J. Syst. Evol. Microbiol.">
        <title>The Global Catalogue of Microorganisms (GCM) 10K type strain sequencing project: providing services to taxonomists for standard genome sequencing and annotation.</title>
        <authorList>
            <consortium name="The Broad Institute Genomics Platform"/>
            <consortium name="The Broad Institute Genome Sequencing Center for Infectious Disease"/>
            <person name="Wu L."/>
            <person name="Ma J."/>
        </authorList>
    </citation>
    <scope>NUCLEOTIDE SEQUENCE [LARGE SCALE GENOMIC DNA]</scope>
    <source>
        <strain evidence="3">CGMCC 4.7455</strain>
    </source>
</reference>
<dbReference type="PANTHER" id="PTHR40469">
    <property type="entry name" value="SECRETED GLYCOSYL HYDROLASE"/>
    <property type="match status" value="1"/>
</dbReference>
<protein>
    <submittedName>
        <fullName evidence="2">ThuA domain-containing protein</fullName>
    </submittedName>
</protein>
<dbReference type="InterPro" id="IPR029010">
    <property type="entry name" value="ThuA-like"/>
</dbReference>
<dbReference type="PANTHER" id="PTHR40469:SF2">
    <property type="entry name" value="GALACTOSE-BINDING DOMAIN-LIKE SUPERFAMILY PROTEIN"/>
    <property type="match status" value="1"/>
</dbReference>
<proteinExistence type="predicted"/>
<comment type="caution">
    <text evidence="2">The sequence shown here is derived from an EMBL/GenBank/DDBJ whole genome shotgun (WGS) entry which is preliminary data.</text>
</comment>
<sequence>MTPARILVFTRTTGYRHDSIPQGTDAFRELAAALGLAATATEDPEELAAALAGEDCRAVVFLSTSGEVLTPGGREALRAYAERGGAFVGVHAATTTEYDWPWYGELLGARFDRHPALQPGVAVVEDRDHPATAHLGPSWPFTDEWYDFRSSPRGRVRVLLSADESSYRGGGMGEDHPLAWCHENTGGRVFYTALGHTGESYADPAFRRHLLGGLAWAARLPLPAPDSPDA</sequence>
<dbReference type="Pfam" id="PF06283">
    <property type="entry name" value="ThuA"/>
    <property type="match status" value="1"/>
</dbReference>
<gene>
    <name evidence="2" type="ORF">ACFSJS_08670</name>
</gene>
<dbReference type="SUPFAM" id="SSF52317">
    <property type="entry name" value="Class I glutamine amidotransferase-like"/>
    <property type="match status" value="1"/>
</dbReference>